<dbReference type="Pfam" id="PF02458">
    <property type="entry name" value="Transferase"/>
    <property type="match status" value="1"/>
</dbReference>
<dbReference type="Proteomes" id="UP000826656">
    <property type="component" value="Unassembled WGS sequence"/>
</dbReference>
<accession>A0ABQ7U4P4</accession>
<keyword evidence="2" id="KW-0808">Transferase</keyword>
<dbReference type="PANTHER" id="PTHR31623:SF29">
    <property type="entry name" value="ACYLSUGAR ACYLTRANSFERASE 3-LIKE"/>
    <property type="match status" value="1"/>
</dbReference>
<dbReference type="InterPro" id="IPR023213">
    <property type="entry name" value="CAT-like_dom_sf"/>
</dbReference>
<dbReference type="Gene3D" id="3.30.559.10">
    <property type="entry name" value="Chloramphenicol acetyltransferase-like domain"/>
    <property type="match status" value="2"/>
</dbReference>
<evidence type="ECO:0000256" key="3">
    <source>
        <dbReference type="ARBA" id="ARBA00023315"/>
    </source>
</evidence>
<evidence type="ECO:0000313" key="5">
    <source>
        <dbReference type="Proteomes" id="UP000826656"/>
    </source>
</evidence>
<protein>
    <recommendedName>
        <fullName evidence="6">Acyltransferase</fullName>
    </recommendedName>
</protein>
<keyword evidence="3" id="KW-0012">Acyltransferase</keyword>
<gene>
    <name evidence="4" type="ORF">KY290_034344</name>
</gene>
<proteinExistence type="inferred from homology"/>
<dbReference type="EMBL" id="JAIVGD010000026">
    <property type="protein sequence ID" value="KAH0741301.1"/>
    <property type="molecule type" value="Genomic_DNA"/>
</dbReference>
<sequence>MSEIVNLPDTGPEYLPFAKGMPWGSTPDDKSLLVVQLSHFNCGGLAISVRLSHKIADGCTLCNFISDWASIARDENANIPSPEMIGSSIFPPSTEMPSTGIHMDTEFDYEFYNLPVIKKRYLFSNSKLEMLKSQVTSETGVQNPSRLEALFALIYKCAATAARANSNSFKRSLLSLPVNLRPILDPPLATRTIGNILSFIKVETMSEDEMTIARVAREIRKGKEELKKEGHVEEKKLVSLWSEWIYSMGKEIELYRSSSVCNYPLNNLDFGWGKPSRVTIPVYGTANTCMFMDNLSGDGIEVIIVLPEKDVTQFENSKDLIQFSSPITNLN</sequence>
<evidence type="ECO:0000256" key="1">
    <source>
        <dbReference type="ARBA" id="ARBA00009861"/>
    </source>
</evidence>
<name>A0ABQ7U4P4_SOLTU</name>
<evidence type="ECO:0000256" key="2">
    <source>
        <dbReference type="ARBA" id="ARBA00022679"/>
    </source>
</evidence>
<evidence type="ECO:0008006" key="6">
    <source>
        <dbReference type="Google" id="ProtNLM"/>
    </source>
</evidence>
<dbReference type="PANTHER" id="PTHR31623">
    <property type="entry name" value="F21J9.9"/>
    <property type="match status" value="1"/>
</dbReference>
<evidence type="ECO:0000313" key="4">
    <source>
        <dbReference type="EMBL" id="KAH0741301.1"/>
    </source>
</evidence>
<keyword evidence="5" id="KW-1185">Reference proteome</keyword>
<organism evidence="4 5">
    <name type="scientific">Solanum tuberosum</name>
    <name type="common">Potato</name>
    <dbReference type="NCBI Taxonomy" id="4113"/>
    <lineage>
        <taxon>Eukaryota</taxon>
        <taxon>Viridiplantae</taxon>
        <taxon>Streptophyta</taxon>
        <taxon>Embryophyta</taxon>
        <taxon>Tracheophyta</taxon>
        <taxon>Spermatophyta</taxon>
        <taxon>Magnoliopsida</taxon>
        <taxon>eudicotyledons</taxon>
        <taxon>Gunneridae</taxon>
        <taxon>Pentapetalae</taxon>
        <taxon>asterids</taxon>
        <taxon>lamiids</taxon>
        <taxon>Solanales</taxon>
        <taxon>Solanaceae</taxon>
        <taxon>Solanoideae</taxon>
        <taxon>Solaneae</taxon>
        <taxon>Solanum</taxon>
    </lineage>
</organism>
<reference evidence="4 5" key="1">
    <citation type="journal article" date="2021" name="bioRxiv">
        <title>Chromosome-scale and haplotype-resolved genome assembly of a tetraploid potato cultivar.</title>
        <authorList>
            <person name="Sun H."/>
            <person name="Jiao W.-B."/>
            <person name="Krause K."/>
            <person name="Campoy J.A."/>
            <person name="Goel M."/>
            <person name="Folz-Donahue K."/>
            <person name="Kukat C."/>
            <person name="Huettel B."/>
            <person name="Schneeberger K."/>
        </authorList>
    </citation>
    <scope>NUCLEOTIDE SEQUENCE [LARGE SCALE GENOMIC DNA]</scope>
    <source>
        <strain evidence="4">SolTubOtavaFocal</strain>
        <tissue evidence="4">Leaves</tissue>
    </source>
</reference>
<comment type="similarity">
    <text evidence="1">Belongs to the plant acyltransferase family.</text>
</comment>
<comment type="caution">
    <text evidence="4">The sequence shown here is derived from an EMBL/GenBank/DDBJ whole genome shotgun (WGS) entry which is preliminary data.</text>
</comment>